<dbReference type="Proteomes" id="UP000284660">
    <property type="component" value="Unassembled WGS sequence"/>
</dbReference>
<protein>
    <recommendedName>
        <fullName evidence="7">Outer membrane protein beta-barrel domain-containing protein</fullName>
    </recommendedName>
</protein>
<evidence type="ECO:0000313" key="4">
    <source>
        <dbReference type="EMBL" id="RHD78182.1"/>
    </source>
</evidence>
<reference evidence="1 5" key="1">
    <citation type="submission" date="2015-09" db="EMBL/GenBank/DDBJ databases">
        <authorList>
            <consortium name="Pathogen Informatics"/>
        </authorList>
    </citation>
    <scope>NUCLEOTIDE SEQUENCE [LARGE SCALE GENOMIC DNA]</scope>
    <source>
        <strain evidence="1 5">2789STDY5608872</strain>
    </source>
</reference>
<evidence type="ECO:0000313" key="5">
    <source>
        <dbReference type="Proteomes" id="UP000095591"/>
    </source>
</evidence>
<dbReference type="Proteomes" id="UP001210126">
    <property type="component" value="Unassembled WGS sequence"/>
</dbReference>
<sequence>MRSILFFICLIFTFEGQAQEVEKSHMWKVELSGALNNNSAWEVEPSVTYLPIPYVGITMGLLFCNTIEKDSYTGFSRDNQWFWDSDESNPGCHFFALRPAIQLVTPAFKFGKDKDTGLSLVVSPGLTIPLPVNQEFNISYVPNTPGVWIPQKFDHIKNKGGKSLFYHIKSMLSLYIDQRYIFSLGYIFSNFDLYSGGRNFVVEGKRLSMPRIRFMHSFFLSIGYRF</sequence>
<evidence type="ECO:0000313" key="6">
    <source>
        <dbReference type="Proteomes" id="UP000284660"/>
    </source>
</evidence>
<dbReference type="Proteomes" id="UP000095591">
    <property type="component" value="Unassembled WGS sequence"/>
</dbReference>
<dbReference type="RefSeq" id="WP_057318758.1">
    <property type="nucleotide sequence ID" value="NZ_CYXP01000001.1"/>
</dbReference>
<dbReference type="EMBL" id="CYXP01000001">
    <property type="protein sequence ID" value="CUM76958.1"/>
    <property type="molecule type" value="Genomic_DNA"/>
</dbReference>
<evidence type="ECO:0000313" key="2">
    <source>
        <dbReference type="EMBL" id="MCB6516315.1"/>
    </source>
</evidence>
<proteinExistence type="predicted"/>
<evidence type="ECO:0000313" key="3">
    <source>
        <dbReference type="EMBL" id="MDB9003623.1"/>
    </source>
</evidence>
<name>A0A173RI51_PARDI</name>
<reference evidence="2" key="3">
    <citation type="submission" date="2021-10" db="EMBL/GenBank/DDBJ databases">
        <title>Collection of gut derived symbiotic bacterial strains cultured from healthy donors.</title>
        <authorList>
            <person name="Lin H."/>
            <person name="Littmann E."/>
            <person name="Kohout C."/>
            <person name="Pamer E.G."/>
        </authorList>
    </citation>
    <scope>NUCLEOTIDE SEQUENCE</scope>
    <source>
        <strain evidence="2">DFI.2.94</strain>
    </source>
</reference>
<evidence type="ECO:0008006" key="7">
    <source>
        <dbReference type="Google" id="ProtNLM"/>
    </source>
</evidence>
<reference evidence="3" key="4">
    <citation type="submission" date="2023-01" db="EMBL/GenBank/DDBJ databases">
        <title>Human gut microbiome strain richness.</title>
        <authorList>
            <person name="Chen-Liaw A."/>
        </authorList>
    </citation>
    <scope>NUCLEOTIDE SEQUENCE</scope>
    <source>
        <strain evidence="3">RTP21484st1_E5_RTP21484_190118</strain>
    </source>
</reference>
<gene>
    <name evidence="4" type="ORF">DW782_02515</name>
    <name evidence="1" type="ORF">ERS852429_00484</name>
    <name evidence="2" type="ORF">LI194_00700</name>
    <name evidence="3" type="ORF">PN599_01220</name>
</gene>
<accession>A0A173RI51</accession>
<dbReference type="AlphaFoldDB" id="A0A173RI51"/>
<evidence type="ECO:0000313" key="1">
    <source>
        <dbReference type="EMBL" id="CUM76958.1"/>
    </source>
</evidence>
<dbReference type="Proteomes" id="UP001198806">
    <property type="component" value="Unassembled WGS sequence"/>
</dbReference>
<dbReference type="EMBL" id="QSJN01000001">
    <property type="protein sequence ID" value="RHD78182.1"/>
    <property type="molecule type" value="Genomic_DNA"/>
</dbReference>
<dbReference type="EMBL" id="JAQMPJ010000001">
    <property type="protein sequence ID" value="MDB9003623.1"/>
    <property type="molecule type" value="Genomic_DNA"/>
</dbReference>
<reference evidence="4 6" key="2">
    <citation type="submission" date="2018-08" db="EMBL/GenBank/DDBJ databases">
        <title>A genome reference for cultivated species of the human gut microbiota.</title>
        <authorList>
            <person name="Zou Y."/>
            <person name="Xue W."/>
            <person name="Luo G."/>
        </authorList>
    </citation>
    <scope>NUCLEOTIDE SEQUENCE [LARGE SCALE GENOMIC DNA]</scope>
    <source>
        <strain evidence="4 6">AM30-4</strain>
    </source>
</reference>
<dbReference type="EMBL" id="JAJCNI010000001">
    <property type="protein sequence ID" value="MCB6516315.1"/>
    <property type="molecule type" value="Genomic_DNA"/>
</dbReference>
<organism evidence="1 5">
    <name type="scientific">Parabacteroides distasonis</name>
    <dbReference type="NCBI Taxonomy" id="823"/>
    <lineage>
        <taxon>Bacteria</taxon>
        <taxon>Pseudomonadati</taxon>
        <taxon>Bacteroidota</taxon>
        <taxon>Bacteroidia</taxon>
        <taxon>Bacteroidales</taxon>
        <taxon>Tannerellaceae</taxon>
        <taxon>Parabacteroides</taxon>
    </lineage>
</organism>